<feature type="region of interest" description="Disordered" evidence="11">
    <location>
        <begin position="195"/>
        <end position="261"/>
    </location>
</feature>
<dbReference type="OMA" id="SHSHTWK"/>
<dbReference type="GeneID" id="115537637"/>
<evidence type="ECO:0000256" key="3">
    <source>
        <dbReference type="ARBA" id="ARBA00023125"/>
    </source>
</evidence>
<dbReference type="InterPro" id="IPR017995">
    <property type="entry name" value="Homeobox_antennapedia"/>
</dbReference>
<keyword evidence="6 9" id="KW-0539">Nucleus</keyword>
<keyword evidence="4 9" id="KW-0371">Homeobox</keyword>
<dbReference type="Ensembl" id="ENSGMOT00000016704.2">
    <property type="protein sequence ID" value="ENSGMOP00000016289.2"/>
    <property type="gene ID" value="ENSGMOG00000015225.2"/>
</dbReference>
<feature type="domain" description="Homeobox" evidence="12">
    <location>
        <begin position="136"/>
        <end position="196"/>
    </location>
</feature>
<feature type="compositionally biased region" description="Low complexity" evidence="11">
    <location>
        <begin position="240"/>
        <end position="254"/>
    </location>
</feature>
<keyword evidence="3 9" id="KW-0238">DNA-binding</keyword>
<dbReference type="FunFam" id="1.10.10.60:FF:000176">
    <property type="entry name" value="pancreas/duodenum homeobox protein 1"/>
    <property type="match status" value="1"/>
</dbReference>
<dbReference type="CTD" id="3651"/>
<organism evidence="13 14">
    <name type="scientific">Gadus morhua</name>
    <name type="common">Atlantic cod</name>
    <dbReference type="NCBI Taxonomy" id="8049"/>
    <lineage>
        <taxon>Eukaryota</taxon>
        <taxon>Metazoa</taxon>
        <taxon>Chordata</taxon>
        <taxon>Craniata</taxon>
        <taxon>Vertebrata</taxon>
        <taxon>Euteleostomi</taxon>
        <taxon>Actinopterygii</taxon>
        <taxon>Neopterygii</taxon>
        <taxon>Teleostei</taxon>
        <taxon>Neoteleostei</taxon>
        <taxon>Acanthomorphata</taxon>
        <taxon>Zeiogadaria</taxon>
        <taxon>Gadariae</taxon>
        <taxon>Gadiformes</taxon>
        <taxon>Gadoidei</taxon>
        <taxon>Gadidae</taxon>
        <taxon>Gadus</taxon>
    </lineage>
</organism>
<feature type="DNA-binding region" description="Homeobox" evidence="9">
    <location>
        <begin position="138"/>
        <end position="197"/>
    </location>
</feature>
<dbReference type="GO" id="GO:0045944">
    <property type="term" value="P:positive regulation of transcription by RNA polymerase II"/>
    <property type="evidence" value="ECO:0007669"/>
    <property type="project" value="UniProtKB-ARBA"/>
</dbReference>
<keyword evidence="5" id="KW-0804">Transcription</keyword>
<dbReference type="InterPro" id="IPR009057">
    <property type="entry name" value="Homeodomain-like_sf"/>
</dbReference>
<reference evidence="13" key="1">
    <citation type="submission" date="2025-08" db="UniProtKB">
        <authorList>
            <consortium name="Ensembl"/>
        </authorList>
    </citation>
    <scope>IDENTIFICATION</scope>
</reference>
<dbReference type="PRINTS" id="PR00025">
    <property type="entry name" value="ANTENNAPEDIA"/>
</dbReference>
<dbReference type="OrthoDB" id="6159439at2759"/>
<dbReference type="CDD" id="cd00086">
    <property type="entry name" value="homeodomain"/>
    <property type="match status" value="1"/>
</dbReference>
<feature type="region of interest" description="Disordered" evidence="11">
    <location>
        <begin position="70"/>
        <end position="90"/>
    </location>
</feature>
<evidence type="ECO:0000313" key="14">
    <source>
        <dbReference type="Proteomes" id="UP000694546"/>
    </source>
</evidence>
<dbReference type="SMART" id="SM00389">
    <property type="entry name" value="HOX"/>
    <property type="match status" value="1"/>
</dbReference>
<dbReference type="GO" id="GO:0003309">
    <property type="term" value="P:type B pancreatic cell differentiation"/>
    <property type="evidence" value="ECO:0007669"/>
    <property type="project" value="TreeGrafter"/>
</dbReference>
<evidence type="ECO:0000256" key="10">
    <source>
        <dbReference type="RuleBase" id="RU000682"/>
    </source>
</evidence>
<accession>A0A8C4ZL17</accession>
<keyword evidence="1" id="KW-0217">Developmental protein</keyword>
<dbReference type="PROSITE" id="PS00027">
    <property type="entry name" value="HOMEOBOX_1"/>
    <property type="match status" value="1"/>
</dbReference>
<keyword evidence="2" id="KW-0805">Transcription regulation</keyword>
<sequence>MNREEPYYNSQVFKDSCVYQRTQTEDFCHSPPPCLYMSRQVHSVYSAPVLGGMEAASLPDIGPYMPLREDPCGHQLHHPQQSVPPPAGGYGEAGDVALCADRNRHHLPFPWMKTTKSHTHTWKGQWTGSYMTAESEENKRTRTAYTRAQLLELEKEFLFNRYISRPRRVELALTLSLTERHIKIWFQNRRMKWKKEEDRRRTRGSEPDQDSSVTSGGLGGEASPARGGAAVPSTSLGSASTGSPPLSPVLSGSLECSREPA</sequence>
<dbReference type="GO" id="GO:0005634">
    <property type="term" value="C:nucleus"/>
    <property type="evidence" value="ECO:0007669"/>
    <property type="project" value="UniProtKB-SubCell"/>
</dbReference>
<dbReference type="InterPro" id="IPR001356">
    <property type="entry name" value="HD"/>
</dbReference>
<dbReference type="KEGG" id="gmh:115537637"/>
<evidence type="ECO:0000256" key="2">
    <source>
        <dbReference type="ARBA" id="ARBA00023015"/>
    </source>
</evidence>
<dbReference type="Proteomes" id="UP000694546">
    <property type="component" value="Chromosome 23"/>
</dbReference>
<dbReference type="GO" id="GO:0000978">
    <property type="term" value="F:RNA polymerase II cis-regulatory region sequence-specific DNA binding"/>
    <property type="evidence" value="ECO:0007669"/>
    <property type="project" value="TreeGrafter"/>
</dbReference>
<protein>
    <recommendedName>
        <fullName evidence="8">Pancreas/duodenum homeobox protein 1</fullName>
    </recommendedName>
</protein>
<comment type="subcellular location">
    <subcellularLocation>
        <location evidence="9 10">Nucleus</location>
    </subcellularLocation>
</comment>
<evidence type="ECO:0000256" key="11">
    <source>
        <dbReference type="SAM" id="MobiDB-lite"/>
    </source>
</evidence>
<dbReference type="PANTHER" id="PTHR45664:SF12">
    <property type="entry name" value="PANCREAS_DUODENUM HOMEOBOX PROTEIN 1"/>
    <property type="match status" value="1"/>
</dbReference>
<dbReference type="PROSITE" id="PS50071">
    <property type="entry name" value="HOMEOBOX_2"/>
    <property type="match status" value="1"/>
</dbReference>
<evidence type="ECO:0000259" key="12">
    <source>
        <dbReference type="PROSITE" id="PS50071"/>
    </source>
</evidence>
<evidence type="ECO:0000256" key="8">
    <source>
        <dbReference type="ARBA" id="ARBA00040412"/>
    </source>
</evidence>
<evidence type="ECO:0000256" key="4">
    <source>
        <dbReference type="ARBA" id="ARBA00023155"/>
    </source>
</evidence>
<evidence type="ECO:0000256" key="1">
    <source>
        <dbReference type="ARBA" id="ARBA00022473"/>
    </source>
</evidence>
<dbReference type="GeneTree" id="ENSGT00940000163955"/>
<dbReference type="Gene3D" id="1.10.10.60">
    <property type="entry name" value="Homeodomain-like"/>
    <property type="match status" value="1"/>
</dbReference>
<dbReference type="GO" id="GO:0000981">
    <property type="term" value="F:DNA-binding transcription factor activity, RNA polymerase II-specific"/>
    <property type="evidence" value="ECO:0007669"/>
    <property type="project" value="InterPro"/>
</dbReference>
<dbReference type="PANTHER" id="PTHR45664">
    <property type="entry name" value="PROTEIN ZERKNUELLT 1-RELATED"/>
    <property type="match status" value="1"/>
</dbReference>
<evidence type="ECO:0000256" key="6">
    <source>
        <dbReference type="ARBA" id="ARBA00023242"/>
    </source>
</evidence>
<dbReference type="PRINTS" id="PR00024">
    <property type="entry name" value="HOMEOBOX"/>
</dbReference>
<name>A0A8C4ZL17_GADMO</name>
<reference evidence="13" key="2">
    <citation type="submission" date="2025-09" db="UniProtKB">
        <authorList>
            <consortium name="Ensembl"/>
        </authorList>
    </citation>
    <scope>IDENTIFICATION</scope>
</reference>
<keyword evidence="14" id="KW-1185">Reference proteome</keyword>
<proteinExistence type="inferred from homology"/>
<dbReference type="InterPro" id="IPR020479">
    <property type="entry name" value="HD_metazoa"/>
</dbReference>
<dbReference type="Pfam" id="PF00046">
    <property type="entry name" value="Homeodomain"/>
    <property type="match status" value="1"/>
</dbReference>
<feature type="compositionally biased region" description="Basic and acidic residues" evidence="11">
    <location>
        <begin position="195"/>
        <end position="206"/>
    </location>
</feature>
<evidence type="ECO:0000313" key="13">
    <source>
        <dbReference type="Ensembl" id="ENSGMOP00000016289.2"/>
    </source>
</evidence>
<dbReference type="InterPro" id="IPR017970">
    <property type="entry name" value="Homeobox_CS"/>
</dbReference>
<evidence type="ECO:0000256" key="5">
    <source>
        <dbReference type="ARBA" id="ARBA00023163"/>
    </source>
</evidence>
<dbReference type="RefSeq" id="XP_030205542.1">
    <property type="nucleotide sequence ID" value="XM_030349682.1"/>
</dbReference>
<evidence type="ECO:0000256" key="9">
    <source>
        <dbReference type="PROSITE-ProRule" id="PRU00108"/>
    </source>
</evidence>
<gene>
    <name evidence="13" type="primary">pdx1</name>
</gene>
<comment type="similarity">
    <text evidence="7">Belongs to the Antp homeobox family. IPF1/XlHbox-8 subfamily.</text>
</comment>
<dbReference type="AlphaFoldDB" id="A0A8C4ZL17"/>
<evidence type="ECO:0000256" key="7">
    <source>
        <dbReference type="ARBA" id="ARBA00038297"/>
    </source>
</evidence>
<dbReference type="SUPFAM" id="SSF46689">
    <property type="entry name" value="Homeodomain-like"/>
    <property type="match status" value="1"/>
</dbReference>